<dbReference type="EMBL" id="JAGTUF010000008">
    <property type="protein sequence ID" value="MBR9972177.1"/>
    <property type="molecule type" value="Genomic_DNA"/>
</dbReference>
<evidence type="ECO:0000313" key="3">
    <source>
        <dbReference type="Proteomes" id="UP000680714"/>
    </source>
</evidence>
<organism evidence="2 3">
    <name type="scientific">Magnetospirillum sulfuroxidans</name>
    <dbReference type="NCBI Taxonomy" id="611300"/>
    <lineage>
        <taxon>Bacteria</taxon>
        <taxon>Pseudomonadati</taxon>
        <taxon>Pseudomonadota</taxon>
        <taxon>Alphaproteobacteria</taxon>
        <taxon>Rhodospirillales</taxon>
        <taxon>Rhodospirillaceae</taxon>
        <taxon>Magnetospirillum</taxon>
    </lineage>
</organism>
<keyword evidence="1" id="KW-0472">Membrane</keyword>
<keyword evidence="3" id="KW-1185">Reference proteome</keyword>
<keyword evidence="1" id="KW-0812">Transmembrane</keyword>
<sequence length="109" mass="12045">MPHPTLNNPFDRAAIRRMLSHVPPDAINHHAEIAAEATRFLEIVHAQYGEEGVRRFTELVREEAFAMARENAARQGSQQQPRQRGGGIALVILLLLFGVGLLLGVSLRG</sequence>
<keyword evidence="1" id="KW-1133">Transmembrane helix</keyword>
<proteinExistence type="predicted"/>
<protein>
    <submittedName>
        <fullName evidence="2">Uncharacterized protein</fullName>
    </submittedName>
</protein>
<accession>A0ABS5IDC5</accession>
<evidence type="ECO:0000313" key="2">
    <source>
        <dbReference type="EMBL" id="MBR9972177.1"/>
    </source>
</evidence>
<name>A0ABS5IDC5_9PROT</name>
<feature type="transmembrane region" description="Helical" evidence="1">
    <location>
        <begin position="87"/>
        <end position="107"/>
    </location>
</feature>
<dbReference type="Proteomes" id="UP000680714">
    <property type="component" value="Unassembled WGS sequence"/>
</dbReference>
<gene>
    <name evidence="2" type="ORF">KEC16_10690</name>
</gene>
<dbReference type="RefSeq" id="WP_211548658.1">
    <property type="nucleotide sequence ID" value="NZ_JAGTUF010000008.1"/>
</dbReference>
<evidence type="ECO:0000256" key="1">
    <source>
        <dbReference type="SAM" id="Phobius"/>
    </source>
</evidence>
<comment type="caution">
    <text evidence="2">The sequence shown here is derived from an EMBL/GenBank/DDBJ whole genome shotgun (WGS) entry which is preliminary data.</text>
</comment>
<reference evidence="2 3" key="1">
    <citation type="submission" date="2021-04" db="EMBL/GenBank/DDBJ databases">
        <title>Magnetospirillum sulfuroxidans sp. nov., a facultative chemolithoautotrophic sulfur-oxidizing alphaproteobacterium isolated from freshwater sediment and proposals for Paramagetospirillum gen. nov., and Magnetospirillaceae fam. nov.</title>
        <authorList>
            <person name="Koziaeva V."/>
            <person name="Geelhoed J.S."/>
            <person name="Sorokin D.Y."/>
            <person name="Grouzdev D.S."/>
        </authorList>
    </citation>
    <scope>NUCLEOTIDE SEQUENCE [LARGE SCALE GENOMIC DNA]</scope>
    <source>
        <strain evidence="2 3">J10</strain>
    </source>
</reference>